<name>A0A158IVN4_9BURK</name>
<sequence>MQNSNIHNYNGYKVLPSAHRLPDGSFSSDLLLERRDGTGEAARYQFHVLDYFDDEQDALVHSCRWAHAWVDCRG</sequence>
<organism evidence="1 2">
    <name type="scientific">Caballeronia telluris</name>
    <dbReference type="NCBI Taxonomy" id="326475"/>
    <lineage>
        <taxon>Bacteria</taxon>
        <taxon>Pseudomonadati</taxon>
        <taxon>Pseudomonadota</taxon>
        <taxon>Betaproteobacteria</taxon>
        <taxon>Burkholderiales</taxon>
        <taxon>Burkholderiaceae</taxon>
        <taxon>Caballeronia</taxon>
    </lineage>
</organism>
<gene>
    <name evidence="1" type="ORF">AWB66_03408</name>
</gene>
<dbReference type="RefSeq" id="WP_087631350.1">
    <property type="nucleotide sequence ID" value="NZ_FCNZ02000012.1"/>
</dbReference>
<proteinExistence type="predicted"/>
<dbReference type="STRING" id="326475.AWB66_03408"/>
<evidence type="ECO:0000313" key="1">
    <source>
        <dbReference type="EMBL" id="SAL60101.1"/>
    </source>
</evidence>
<dbReference type="AlphaFoldDB" id="A0A158IVN4"/>
<keyword evidence="2" id="KW-1185">Reference proteome</keyword>
<accession>A0A158IVN4</accession>
<evidence type="ECO:0000313" key="2">
    <source>
        <dbReference type="Proteomes" id="UP000054717"/>
    </source>
</evidence>
<protein>
    <submittedName>
        <fullName evidence="1">Transcriptional regulator</fullName>
    </submittedName>
</protein>
<reference evidence="1" key="1">
    <citation type="submission" date="2016-01" db="EMBL/GenBank/DDBJ databases">
        <authorList>
            <person name="Peeters Charlotte."/>
        </authorList>
    </citation>
    <scope>NUCLEOTIDE SEQUENCE</scope>
    <source>
        <strain evidence="1">LMG 22936</strain>
    </source>
</reference>
<dbReference type="EMBL" id="FCNZ02000012">
    <property type="protein sequence ID" value="SAL60101.1"/>
    <property type="molecule type" value="Genomic_DNA"/>
</dbReference>
<dbReference type="Proteomes" id="UP000054717">
    <property type="component" value="Unassembled WGS sequence"/>
</dbReference>
<comment type="caution">
    <text evidence="1">The sequence shown here is derived from an EMBL/GenBank/DDBJ whole genome shotgun (WGS) entry which is preliminary data.</text>
</comment>